<dbReference type="OrthoDB" id="6146414at2759"/>
<dbReference type="KEGG" id="crg:105347105"/>
<organism evidence="2 3">
    <name type="scientific">Magallana gigas</name>
    <name type="common">Pacific oyster</name>
    <name type="synonym">Crassostrea gigas</name>
    <dbReference type="NCBI Taxonomy" id="29159"/>
    <lineage>
        <taxon>Eukaryota</taxon>
        <taxon>Metazoa</taxon>
        <taxon>Spiralia</taxon>
        <taxon>Lophotrochozoa</taxon>
        <taxon>Mollusca</taxon>
        <taxon>Bivalvia</taxon>
        <taxon>Autobranchia</taxon>
        <taxon>Pteriomorphia</taxon>
        <taxon>Ostreida</taxon>
        <taxon>Ostreoidea</taxon>
        <taxon>Ostreidae</taxon>
        <taxon>Magallana</taxon>
    </lineage>
</organism>
<keyword evidence="3" id="KW-1185">Reference proteome</keyword>
<feature type="region of interest" description="Disordered" evidence="1">
    <location>
        <begin position="148"/>
        <end position="173"/>
    </location>
</feature>
<dbReference type="OMA" id="NYNITME"/>
<dbReference type="RefSeq" id="XP_011454307.2">
    <property type="nucleotide sequence ID" value="XM_011456005.4"/>
</dbReference>
<dbReference type="AlphaFoldDB" id="A0A8W8KRH6"/>
<dbReference type="EnsemblMetazoa" id="G24987.4">
    <property type="protein sequence ID" value="G24987.4:cds"/>
    <property type="gene ID" value="G24987"/>
</dbReference>
<accession>A0A8W8KRH6</accession>
<proteinExistence type="predicted"/>
<name>A0A8W8KRH6_MAGGI</name>
<evidence type="ECO:0000313" key="3">
    <source>
        <dbReference type="Proteomes" id="UP000005408"/>
    </source>
</evidence>
<sequence length="200" mass="22878">MPFPYFGNSQKQEYVQHVNVLRHGFTQREREAQHDLDMTAFKTFCFNAMKTMSMSYMGLLAYTGFKLSDAANIVKHLKSVHLGVHCCALGAGVIFAPLITPEVTIFKEVLNRHHITTEDNLGKLVAMREEEAACFRSQFSSEISKYSKKNSNKNYSDDLLSKSKQVKSSEPLERDDGFENFYAKKYDRKTNTYGDELDSD</sequence>
<evidence type="ECO:0000256" key="1">
    <source>
        <dbReference type="SAM" id="MobiDB-lite"/>
    </source>
</evidence>
<evidence type="ECO:0000313" key="2">
    <source>
        <dbReference type="EnsemblMetazoa" id="G24987.3:cds"/>
    </source>
</evidence>
<dbReference type="EnsemblMetazoa" id="G24987.1">
    <property type="protein sequence ID" value="G24987.1:cds"/>
    <property type="gene ID" value="G24987"/>
</dbReference>
<protein>
    <submittedName>
        <fullName evidence="2">Uncharacterized protein</fullName>
    </submittedName>
</protein>
<dbReference type="EnsemblMetazoa" id="G24987.3">
    <property type="protein sequence ID" value="G24987.3:cds"/>
    <property type="gene ID" value="G24987"/>
</dbReference>
<dbReference type="Proteomes" id="UP000005408">
    <property type="component" value="Unassembled WGS sequence"/>
</dbReference>
<reference evidence="2" key="1">
    <citation type="submission" date="2022-08" db="UniProtKB">
        <authorList>
            <consortium name="EnsemblMetazoa"/>
        </authorList>
    </citation>
    <scope>IDENTIFICATION</scope>
    <source>
        <strain evidence="2">05x7-T-G4-1.051#20</strain>
    </source>
</reference>
<dbReference type="EnsemblMetazoa" id="G24987.2">
    <property type="protein sequence ID" value="G24987.2:cds"/>
    <property type="gene ID" value="G24987"/>
</dbReference>
<dbReference type="GeneID" id="105347105"/>